<evidence type="ECO:0000313" key="2">
    <source>
        <dbReference type="EMBL" id="VFK55817.1"/>
    </source>
</evidence>
<evidence type="ECO:0000313" key="1">
    <source>
        <dbReference type="EMBL" id="VFK53920.1"/>
    </source>
</evidence>
<dbReference type="EMBL" id="CAADFV010000033">
    <property type="protein sequence ID" value="VFK55817.1"/>
    <property type="molecule type" value="Genomic_DNA"/>
</dbReference>
<protein>
    <submittedName>
        <fullName evidence="1">Uncharacterized protein</fullName>
    </submittedName>
</protein>
<name>A0A450ZJI9_9GAMM</name>
<accession>A0A450ZJI9</accession>
<dbReference type="EMBL" id="CAADFY010000032">
    <property type="protein sequence ID" value="VFK53920.1"/>
    <property type="molecule type" value="Genomic_DNA"/>
</dbReference>
<gene>
    <name evidence="2" type="ORF">BECKTUN1418E_GA0071001_103317</name>
    <name evidence="1" type="ORF">BECKTUN1418F_GA0071002_103217</name>
</gene>
<organism evidence="1">
    <name type="scientific">Candidatus Kentrum sp. TUN</name>
    <dbReference type="NCBI Taxonomy" id="2126343"/>
    <lineage>
        <taxon>Bacteria</taxon>
        <taxon>Pseudomonadati</taxon>
        <taxon>Pseudomonadota</taxon>
        <taxon>Gammaproteobacteria</taxon>
        <taxon>Candidatus Kentrum</taxon>
    </lineage>
</organism>
<proteinExistence type="predicted"/>
<dbReference type="AlphaFoldDB" id="A0A450ZJI9"/>
<reference evidence="1" key="1">
    <citation type="submission" date="2019-02" db="EMBL/GenBank/DDBJ databases">
        <authorList>
            <person name="Gruber-Vodicka R. H."/>
            <person name="Seah K. B. B."/>
        </authorList>
    </citation>
    <scope>NUCLEOTIDE SEQUENCE</scope>
    <source>
        <strain evidence="2">BECK_BY2</strain>
        <strain evidence="1">BECK_BY3</strain>
    </source>
</reference>
<sequence>MRMTTACGFYFWAHSALPIGLEISPYSLEENEISEVLFGKDAMFGVKITEGV</sequence>